<feature type="compositionally biased region" description="Polar residues" evidence="6">
    <location>
        <begin position="176"/>
        <end position="189"/>
    </location>
</feature>
<dbReference type="Gene3D" id="3.10.10.10">
    <property type="entry name" value="HIV Type 1 Reverse Transcriptase, subunit A, domain 1"/>
    <property type="match status" value="1"/>
</dbReference>
<evidence type="ECO:0000259" key="7">
    <source>
        <dbReference type="Pfam" id="PF00078"/>
    </source>
</evidence>
<feature type="domain" description="Reverse transcriptase/retrotransposon-derived protein RNase H-like" evidence="9">
    <location>
        <begin position="1085"/>
        <end position="1181"/>
    </location>
</feature>
<keyword evidence="1" id="KW-0808">Transferase</keyword>
<accession>A0A2N9EJN4</accession>
<dbReference type="InterPro" id="IPR021109">
    <property type="entry name" value="Peptidase_aspartic_dom_sf"/>
</dbReference>
<dbReference type="InterPro" id="IPR041577">
    <property type="entry name" value="RT_RNaseH_2"/>
</dbReference>
<keyword evidence="2" id="KW-0548">Nucleotidyltransferase</keyword>
<organism evidence="10">
    <name type="scientific">Fagus sylvatica</name>
    <name type="common">Beechnut</name>
    <dbReference type="NCBI Taxonomy" id="28930"/>
    <lineage>
        <taxon>Eukaryota</taxon>
        <taxon>Viridiplantae</taxon>
        <taxon>Streptophyta</taxon>
        <taxon>Embryophyta</taxon>
        <taxon>Tracheophyta</taxon>
        <taxon>Spermatophyta</taxon>
        <taxon>Magnoliopsida</taxon>
        <taxon>eudicotyledons</taxon>
        <taxon>Gunneridae</taxon>
        <taxon>Pentapetalae</taxon>
        <taxon>rosids</taxon>
        <taxon>fabids</taxon>
        <taxon>Fagales</taxon>
        <taxon>Fagaceae</taxon>
        <taxon>Fagus</taxon>
    </lineage>
</organism>
<feature type="domain" description="Retrotransposon gag" evidence="8">
    <location>
        <begin position="266"/>
        <end position="356"/>
    </location>
</feature>
<dbReference type="SUPFAM" id="SSF56672">
    <property type="entry name" value="DNA/RNA polymerases"/>
    <property type="match status" value="1"/>
</dbReference>
<proteinExistence type="predicted"/>
<dbReference type="Gene3D" id="3.30.70.270">
    <property type="match status" value="2"/>
</dbReference>
<feature type="region of interest" description="Disordered" evidence="6">
    <location>
        <begin position="389"/>
        <end position="426"/>
    </location>
</feature>
<evidence type="ECO:0000256" key="2">
    <source>
        <dbReference type="ARBA" id="ARBA00022695"/>
    </source>
</evidence>
<dbReference type="Pfam" id="PF00078">
    <property type="entry name" value="RVT_1"/>
    <property type="match status" value="1"/>
</dbReference>
<sequence length="1725" mass="196642">MTSRIKKATEYADRGKETMIPEEEDPLVETDLSSNNEKRWPEGSPSEKALRGRRIIIRSEVRREQKPEPSHRYREPSKIDRRSRLTEEPRTGSSTSDRTWDEYNEDTVEALQQQVLDLKKKLKKNKRSRRPQHSSRSKVRTRHTKCLSSESSSRSTAETDEEESSDGRHKGGRTLNRGSRGNWSESPSAVRQPYGERIGRETVWKALHQISHSPFSKEIESARLPRNFSAPTYVMYDGKADPVGHISHYRQSMAIHLGNNALMCRMFPSSLGPMSLRWFNRLPHSSIFSWNELAEAFVSRFITNSRKPKEFASLMSMRMKDSESLKNYSARYWEVYNEVDGGTEDMAMKTFKEGLHPESELRHSLSKRSARNMRDLMSRIEQYVRVEEDRARTGALSAQNRPQRRPNNTEQKRAEIPPRNPTRFPRPKEAVGVYTVFNQPIYRIMGDIKNEPFFMWPAPLGGDPTKRDPNKYCSYHREKGHMTEKCFTLKKHLDDLAKAGHLRCYINDGQRQHYHEGPTIVHNTKPAARIIETIHTSRSNGHSYDRLKSDLKKAQHLREVFQIHEGSVISKKPRMDYPENEQQIFFSDEDLRDVQTPHDDPLVIKLRIGDSDVKRVLVDQGSCSEIMYPDLFHGLGLKQTDLQPYDAPLVGFSGESVRPMGRITLNVHTGPISLETEFVVIDVPSPYTAIMGRRWLHRLKAVPSSFHQKLRFPTDFGIMEIKGDQVASKQCIMAALEKARDTHTETYSSCEELDTVIFSSDPEKYFKIGRELSPGNRTELIDFLVGNVDVFAWDPYEVPGVDPNYIEHRLNTDPHSKPVQQKARRSAPVHAEAVQKEVEKLLQAGAIREIQYPTWLSNTVVVKKKNGKWRVCVDFTNLNQACPKDPFPLPKIDQLVDATAGHDRMSFLDAFQGYHQIALSAEDREKTAFITPLGIYCYKVMPFGLKNAGATYQRMVTKMFKDQIGKTMEIYIDDMVVKSRLSQDHLKDLTETFRVLRLHRLRLNASKCVFGVGSGKFLGFMVSHRGIEVNPDQIKVIQELKAPRTHKEVQRLTGMTAALSRFISRSADRCQPFFQLLKKSTTFKWDDKCVSAFEDLKRYLSSSLLLSNPTPGEPLFLYLAVSDRAVSAVLIRIKDTVQCPVYYASKTMTEAETHYPPLEKVGLALITAADKLPQYFQAHTVYLVTQYPVQAMFNKADFTGRIWKWGAKISALGVKYLPRTAIKGQVLADFVAEFAPTSEQNKANQRPEKTRPGGGSPGWIKIGKNVGSQTFDRLLRFTLVASQINGEYTARDERMAAYLLKVQTVDRFRNSKNRTDRSKLEQSYADALATLASLDRVGWIPMSPTLKRAFYRTNRKRKPKLSEEKPRGSDSLSKDIETGGRYRRSWLLGTSYLPLCVHPDVIEDLLSLITIRMKGVICEQVDSIVYCDSLLVASQINGQYMVGMSDGGLSVESSDGHDRFRKVRIEQIGRNLNNTRMHCATLASVLSADSHNLDRVAIRSLSTYLKEGVLPWQKKEAEIIRRKTARGLVVKGLETLPTVLLGTYLLCVHPDVIEDLLYGYMKASVEVILETCDKFQRLLTSASSTGRRAQPLVSPWPFAQWGMDLVGPPRATVHQHILRVTAKPKPSNNDRVRRNQERYKAGTVQMHIQVRVRCQGGRISLMNKTVVRLSSTTPGGGQQPREDPILISMEWIGSSHVLWTFRNRTPTDSQNIGMGTQQGMIWLNN</sequence>
<dbReference type="InterPro" id="IPR050951">
    <property type="entry name" value="Retrovirus_Pol_polyprotein"/>
</dbReference>
<evidence type="ECO:0000256" key="5">
    <source>
        <dbReference type="ARBA" id="ARBA00023268"/>
    </source>
</evidence>
<evidence type="ECO:0000256" key="6">
    <source>
        <dbReference type="SAM" id="MobiDB-lite"/>
    </source>
</evidence>
<dbReference type="GO" id="GO:0016779">
    <property type="term" value="F:nucleotidyltransferase activity"/>
    <property type="evidence" value="ECO:0007669"/>
    <property type="project" value="UniProtKB-KW"/>
</dbReference>
<keyword evidence="4" id="KW-0378">Hydrolase</keyword>
<dbReference type="PANTHER" id="PTHR37984">
    <property type="entry name" value="PROTEIN CBG26694"/>
    <property type="match status" value="1"/>
</dbReference>
<feature type="region of interest" description="Disordered" evidence="6">
    <location>
        <begin position="1238"/>
        <end position="1259"/>
    </location>
</feature>
<dbReference type="PANTHER" id="PTHR37984:SF5">
    <property type="entry name" value="PROTEIN NYNRIN-LIKE"/>
    <property type="match status" value="1"/>
</dbReference>
<evidence type="ECO:0000259" key="8">
    <source>
        <dbReference type="Pfam" id="PF03732"/>
    </source>
</evidence>
<protein>
    <recommendedName>
        <fullName evidence="11">Reverse transcriptase domain-containing protein</fullName>
    </recommendedName>
</protein>
<gene>
    <name evidence="10" type="ORF">FSB_LOCUS2857</name>
</gene>
<dbReference type="CDD" id="cd01647">
    <property type="entry name" value="RT_LTR"/>
    <property type="match status" value="1"/>
</dbReference>
<dbReference type="Gene3D" id="2.40.70.10">
    <property type="entry name" value="Acid Proteases"/>
    <property type="match status" value="1"/>
</dbReference>
<feature type="compositionally biased region" description="Basic and acidic residues" evidence="6">
    <location>
        <begin position="7"/>
        <end position="19"/>
    </location>
</feature>
<dbReference type="InterPro" id="IPR000477">
    <property type="entry name" value="RT_dom"/>
</dbReference>
<dbReference type="InterPro" id="IPR043502">
    <property type="entry name" value="DNA/RNA_pol_sf"/>
</dbReference>
<dbReference type="EMBL" id="OIVN01000136">
    <property type="protein sequence ID" value="SPC74975.1"/>
    <property type="molecule type" value="Genomic_DNA"/>
</dbReference>
<dbReference type="InterPro" id="IPR005162">
    <property type="entry name" value="Retrotrans_gag_dom"/>
</dbReference>
<evidence type="ECO:0000256" key="4">
    <source>
        <dbReference type="ARBA" id="ARBA00022759"/>
    </source>
</evidence>
<keyword evidence="4" id="KW-0255">Endonuclease</keyword>
<dbReference type="GO" id="GO:0004519">
    <property type="term" value="F:endonuclease activity"/>
    <property type="evidence" value="ECO:0007669"/>
    <property type="project" value="UniProtKB-KW"/>
</dbReference>
<evidence type="ECO:0008006" key="11">
    <source>
        <dbReference type="Google" id="ProtNLM"/>
    </source>
</evidence>
<dbReference type="Pfam" id="PF03732">
    <property type="entry name" value="Retrotrans_gag"/>
    <property type="match status" value="1"/>
</dbReference>
<evidence type="ECO:0000313" key="10">
    <source>
        <dbReference type="EMBL" id="SPC74975.1"/>
    </source>
</evidence>
<evidence type="ECO:0000256" key="1">
    <source>
        <dbReference type="ARBA" id="ARBA00022679"/>
    </source>
</evidence>
<dbReference type="Pfam" id="PF17919">
    <property type="entry name" value="RT_RNaseH_2"/>
    <property type="match status" value="1"/>
</dbReference>
<feature type="compositionally biased region" description="Polar residues" evidence="6">
    <location>
        <begin position="396"/>
        <end position="409"/>
    </location>
</feature>
<keyword evidence="3" id="KW-0540">Nuclease</keyword>
<feature type="compositionally biased region" description="Basic and acidic residues" evidence="6">
    <location>
        <begin position="57"/>
        <end position="90"/>
    </location>
</feature>
<dbReference type="InterPro" id="IPR043128">
    <property type="entry name" value="Rev_trsase/Diguanyl_cyclase"/>
</dbReference>
<name>A0A2N9EJN4_FAGSY</name>
<feature type="region of interest" description="Disordered" evidence="6">
    <location>
        <begin position="1"/>
        <end position="194"/>
    </location>
</feature>
<feature type="compositionally biased region" description="Basic residues" evidence="6">
    <location>
        <begin position="120"/>
        <end position="145"/>
    </location>
</feature>
<feature type="region of interest" description="Disordered" evidence="6">
    <location>
        <begin position="1357"/>
        <end position="1376"/>
    </location>
</feature>
<feature type="compositionally biased region" description="Basic and acidic residues" evidence="6">
    <location>
        <begin position="1360"/>
        <end position="1376"/>
    </location>
</feature>
<keyword evidence="5" id="KW-0511">Multifunctional enzyme</keyword>
<evidence type="ECO:0000256" key="3">
    <source>
        <dbReference type="ARBA" id="ARBA00022722"/>
    </source>
</evidence>
<feature type="domain" description="Reverse transcriptase" evidence="7">
    <location>
        <begin position="862"/>
        <end position="1021"/>
    </location>
</feature>
<reference evidence="10" key="1">
    <citation type="submission" date="2018-02" db="EMBL/GenBank/DDBJ databases">
        <authorList>
            <person name="Cohen D.B."/>
            <person name="Kent A.D."/>
        </authorList>
    </citation>
    <scope>NUCLEOTIDE SEQUENCE</scope>
</reference>
<evidence type="ECO:0000259" key="9">
    <source>
        <dbReference type="Pfam" id="PF17919"/>
    </source>
</evidence>
<dbReference type="CDD" id="cd00303">
    <property type="entry name" value="retropepsin_like"/>
    <property type="match status" value="1"/>
</dbReference>